<feature type="region of interest" description="Disordered" evidence="1">
    <location>
        <begin position="1"/>
        <end position="45"/>
    </location>
</feature>
<keyword evidence="3" id="KW-1185">Reference proteome</keyword>
<proteinExistence type="predicted"/>
<protein>
    <recommendedName>
        <fullName evidence="4">Small, acid-soluble spore protein L</fullName>
    </recommendedName>
</protein>
<dbReference type="RefSeq" id="WP_166761400.1">
    <property type="nucleotide sequence ID" value="NZ_BMCJ01000002.1"/>
</dbReference>
<evidence type="ECO:0008006" key="4">
    <source>
        <dbReference type="Google" id="ProtNLM"/>
    </source>
</evidence>
<gene>
    <name evidence="2" type="ORF">GCM10007216_10770</name>
</gene>
<organism evidence="2 3">
    <name type="scientific">Thalassobacillus devorans</name>
    <dbReference type="NCBI Taxonomy" id="279813"/>
    <lineage>
        <taxon>Bacteria</taxon>
        <taxon>Bacillati</taxon>
        <taxon>Bacillota</taxon>
        <taxon>Bacilli</taxon>
        <taxon>Bacillales</taxon>
        <taxon>Bacillaceae</taxon>
        <taxon>Thalassobacillus</taxon>
    </lineage>
</organism>
<reference evidence="3" key="1">
    <citation type="journal article" date="2019" name="Int. J. Syst. Evol. Microbiol.">
        <title>The Global Catalogue of Microorganisms (GCM) 10K type strain sequencing project: providing services to taxonomists for standard genome sequencing and annotation.</title>
        <authorList>
            <consortium name="The Broad Institute Genomics Platform"/>
            <consortium name="The Broad Institute Genome Sequencing Center for Infectious Disease"/>
            <person name="Wu L."/>
            <person name="Ma J."/>
        </authorList>
    </citation>
    <scope>NUCLEOTIDE SEQUENCE [LARGE SCALE GENOMIC DNA]</scope>
    <source>
        <strain evidence="3">CCM 7282</strain>
    </source>
</reference>
<dbReference type="Proteomes" id="UP000619534">
    <property type="component" value="Unassembled WGS sequence"/>
</dbReference>
<sequence>MSKKASRNKGKAASNVNPQGLSDDVQDQQPDSQLEQRTKKRNTKI</sequence>
<name>A0ABQ1NP69_9BACI</name>
<accession>A0ABQ1NP69</accession>
<comment type="caution">
    <text evidence="2">The sequence shown here is derived from an EMBL/GenBank/DDBJ whole genome shotgun (WGS) entry which is preliminary data.</text>
</comment>
<evidence type="ECO:0000256" key="1">
    <source>
        <dbReference type="SAM" id="MobiDB-lite"/>
    </source>
</evidence>
<dbReference type="EMBL" id="BMCJ01000002">
    <property type="protein sequence ID" value="GGC82074.1"/>
    <property type="molecule type" value="Genomic_DNA"/>
</dbReference>
<evidence type="ECO:0000313" key="2">
    <source>
        <dbReference type="EMBL" id="GGC82074.1"/>
    </source>
</evidence>
<evidence type="ECO:0000313" key="3">
    <source>
        <dbReference type="Proteomes" id="UP000619534"/>
    </source>
</evidence>
<feature type="compositionally biased region" description="Basic residues" evidence="1">
    <location>
        <begin position="1"/>
        <end position="10"/>
    </location>
</feature>